<feature type="domain" description="YqbQ/XkdQ" evidence="1">
    <location>
        <begin position="23"/>
        <end position="320"/>
    </location>
</feature>
<name>A0ABR8MPU7_9BACL</name>
<dbReference type="EMBL" id="JACXZA010000001">
    <property type="protein sequence ID" value="MBD3917635.1"/>
    <property type="molecule type" value="Genomic_DNA"/>
</dbReference>
<comment type="caution">
    <text evidence="2">The sequence shown here is derived from an EMBL/GenBank/DDBJ whole genome shotgun (WGS) entry which is preliminary data.</text>
</comment>
<dbReference type="Pfam" id="PF24032">
    <property type="entry name" value="YQBQ"/>
    <property type="match status" value="1"/>
</dbReference>
<evidence type="ECO:0000313" key="2">
    <source>
        <dbReference type="EMBL" id="MBD3917635.1"/>
    </source>
</evidence>
<protein>
    <recommendedName>
        <fullName evidence="1">YqbQ/XkdQ domain-containing protein</fullName>
    </recommendedName>
</protein>
<evidence type="ECO:0000259" key="1">
    <source>
        <dbReference type="Pfam" id="PF24032"/>
    </source>
</evidence>
<sequence length="322" mass="36719">MLEILIDNKNGRVWDVSQIAKDVSWKTVRVGKPSVLELSLVNDSVTQNQLFTINNGDVIRVRYAGHNVFYGYVFKLQQNTEQIISVTAYDQMRYLLNKDTYKFKNMETGDIIRKIAADFKLKTGTIDATGYSIPSMMEDGQTLLDIIEKANALTISNYGQFFVFFDDFGALSLRRVSQLQTDFYIGDGSLLTGYDYAQDIDSDTYNRIKLYRDNKETGKRDIYLEQDSANVAQWGMLQLYESIDENLNAAQIEQKLYQLAQLKNREQRTLSIDAIGDIRVRAGMYLPIAISALGIKELMLAEEVKHSFGSAEHNMTITLRVI</sequence>
<proteinExistence type="predicted"/>
<dbReference type="InterPro" id="IPR056937">
    <property type="entry name" value="YqbQ/XkdQ"/>
</dbReference>
<dbReference type="SUPFAM" id="SSF69279">
    <property type="entry name" value="Phage tail proteins"/>
    <property type="match status" value="1"/>
</dbReference>
<evidence type="ECO:0000313" key="3">
    <source>
        <dbReference type="Proteomes" id="UP000609346"/>
    </source>
</evidence>
<reference evidence="2 3" key="1">
    <citation type="submission" date="2020-09" db="EMBL/GenBank/DDBJ databases">
        <title>Paenibacillus sp. strain PR3 16S rRNA gene Genome sequencing and assembly.</title>
        <authorList>
            <person name="Kim J."/>
        </authorList>
    </citation>
    <scope>NUCLEOTIDE SEQUENCE [LARGE SCALE GENOMIC DNA]</scope>
    <source>
        <strain evidence="2 3">PR3</strain>
    </source>
</reference>
<gene>
    <name evidence="2" type="ORF">H8B09_02635</name>
</gene>
<dbReference type="Proteomes" id="UP000609346">
    <property type="component" value="Unassembled WGS sequence"/>
</dbReference>
<dbReference type="RefSeq" id="WP_191201915.1">
    <property type="nucleotide sequence ID" value="NZ_JACXZA010000001.1"/>
</dbReference>
<accession>A0ABR8MPU7</accession>
<keyword evidence="3" id="KW-1185">Reference proteome</keyword>
<organism evidence="2 3">
    <name type="scientific">Paenibacillus terricola</name>
    <dbReference type="NCBI Taxonomy" id="2763503"/>
    <lineage>
        <taxon>Bacteria</taxon>
        <taxon>Bacillati</taxon>
        <taxon>Bacillota</taxon>
        <taxon>Bacilli</taxon>
        <taxon>Bacillales</taxon>
        <taxon>Paenibacillaceae</taxon>
        <taxon>Paenibacillus</taxon>
    </lineage>
</organism>